<dbReference type="GO" id="GO:0031179">
    <property type="term" value="P:peptide modification"/>
    <property type="evidence" value="ECO:0007669"/>
    <property type="project" value="InterPro"/>
</dbReference>
<dbReference type="GO" id="GO:0005975">
    <property type="term" value="P:carbohydrate metabolic process"/>
    <property type="evidence" value="ECO:0007669"/>
    <property type="project" value="InterPro"/>
</dbReference>
<evidence type="ECO:0000313" key="3">
    <source>
        <dbReference type="EMBL" id="RUS78284.1"/>
    </source>
</evidence>
<comment type="similarity">
    <text evidence="1">Belongs to the LanC-like protein family.</text>
</comment>
<organism evidence="3 4">
    <name type="scientific">Elysia chlorotica</name>
    <name type="common">Eastern emerald elysia</name>
    <name type="synonym">Sea slug</name>
    <dbReference type="NCBI Taxonomy" id="188477"/>
    <lineage>
        <taxon>Eukaryota</taxon>
        <taxon>Metazoa</taxon>
        <taxon>Spiralia</taxon>
        <taxon>Lophotrochozoa</taxon>
        <taxon>Mollusca</taxon>
        <taxon>Gastropoda</taxon>
        <taxon>Heterobranchia</taxon>
        <taxon>Euthyneura</taxon>
        <taxon>Panpulmonata</taxon>
        <taxon>Sacoglossa</taxon>
        <taxon>Placobranchoidea</taxon>
        <taxon>Plakobranchidae</taxon>
        <taxon>Elysia</taxon>
    </lineage>
</organism>
<dbReference type="PRINTS" id="PR01950">
    <property type="entry name" value="LANCSUPER"/>
</dbReference>
<dbReference type="EMBL" id="RQTK01000520">
    <property type="protein sequence ID" value="RUS78284.1"/>
    <property type="molecule type" value="Genomic_DNA"/>
</dbReference>
<dbReference type="OrthoDB" id="10257263at2759"/>
<accession>A0A433TA02</accession>
<evidence type="ECO:0000256" key="1">
    <source>
        <dbReference type="ARBA" id="ARBA00007179"/>
    </source>
</evidence>
<dbReference type="SUPFAM" id="SSF158745">
    <property type="entry name" value="LanC-like"/>
    <property type="match status" value="1"/>
</dbReference>
<keyword evidence="2" id="KW-0479">Metal-binding</keyword>
<evidence type="ECO:0000313" key="4">
    <source>
        <dbReference type="Proteomes" id="UP000271974"/>
    </source>
</evidence>
<reference evidence="3 4" key="1">
    <citation type="submission" date="2019-01" db="EMBL/GenBank/DDBJ databases">
        <title>A draft genome assembly of the solar-powered sea slug Elysia chlorotica.</title>
        <authorList>
            <person name="Cai H."/>
            <person name="Li Q."/>
            <person name="Fang X."/>
            <person name="Li J."/>
            <person name="Curtis N.E."/>
            <person name="Altenburger A."/>
            <person name="Shibata T."/>
            <person name="Feng M."/>
            <person name="Maeda T."/>
            <person name="Schwartz J.A."/>
            <person name="Shigenobu S."/>
            <person name="Lundholm N."/>
            <person name="Nishiyama T."/>
            <person name="Yang H."/>
            <person name="Hasebe M."/>
            <person name="Li S."/>
            <person name="Pierce S.K."/>
            <person name="Wang J."/>
        </authorList>
    </citation>
    <scope>NUCLEOTIDE SEQUENCE [LARGE SCALE GENOMIC DNA]</scope>
    <source>
        <strain evidence="3">EC2010</strain>
        <tissue evidence="3">Whole organism of an adult</tissue>
    </source>
</reference>
<evidence type="ECO:0008006" key="5">
    <source>
        <dbReference type="Google" id="ProtNLM"/>
    </source>
</evidence>
<protein>
    <recommendedName>
        <fullName evidence="5">LanC-like protein 3 homolog</fullName>
    </recommendedName>
</protein>
<dbReference type="PRINTS" id="PR01951">
    <property type="entry name" value="LANCEUKARYTE"/>
</dbReference>
<dbReference type="Proteomes" id="UP000271974">
    <property type="component" value="Unassembled WGS sequence"/>
</dbReference>
<dbReference type="CDD" id="cd04794">
    <property type="entry name" value="euk_LANCL"/>
    <property type="match status" value="1"/>
</dbReference>
<dbReference type="PANTHER" id="PTHR12736:SF7">
    <property type="entry name" value="LANC-LIKE PROTEIN 3"/>
    <property type="match status" value="1"/>
</dbReference>
<feature type="binding site" evidence="2">
    <location>
        <position position="364"/>
    </location>
    <ligand>
        <name>Zn(2+)</name>
        <dbReference type="ChEBI" id="CHEBI:29105"/>
    </ligand>
</feature>
<evidence type="ECO:0000256" key="2">
    <source>
        <dbReference type="PIRSR" id="PIRSR607822-1"/>
    </source>
</evidence>
<dbReference type="GO" id="GO:0046872">
    <property type="term" value="F:metal ion binding"/>
    <property type="evidence" value="ECO:0007669"/>
    <property type="project" value="UniProtKB-KW"/>
</dbReference>
<sequence>MGPSVESALIYYVKTASRQPKLLKVLKIWIMPRRRFFRNQLPDHSPGDAVLIDKDWWHGQILALVQTVTEALSSNVSQEGGLYVGSAGIAYMLYYVSTYEPFYQHKANYIHIAQSIFKRDLTFTERQSSKPADRVSFLLGPSGLYTLGALLGKLSQKEDMVQDNINKFKAVASECIKPNFLGCGSDELFVGRAGFLSGALTLEKRIGIKVLDDDTINSICRAMVMSGAEYSKRKKSKSPLMYAYYDTEYLGAAHGLSSILQMIISCPSFLTADPQSAQVVRNSVDWLLSTQTPDGNFVPATDELVSSRSESEELVHWCHGAPGVVYLLAKAYLVWQDERYLQACIACAELTWNKGLLKKGPGICHGVAGSGYVFLLLYRLTDNKKYLHRAVQFGRFIFSEEFQAEAKTPDNPFSLYEGLAGTVCFMLDLLQPDRAEFPFFDIF</sequence>
<name>A0A433TA02_ELYCH</name>
<keyword evidence="4" id="KW-1185">Reference proteome</keyword>
<dbReference type="GO" id="GO:0005886">
    <property type="term" value="C:plasma membrane"/>
    <property type="evidence" value="ECO:0007669"/>
    <property type="project" value="TreeGrafter"/>
</dbReference>
<dbReference type="FunFam" id="1.50.10.10:FF:000012">
    <property type="entry name" value="LanC-like protein 3"/>
    <property type="match status" value="1"/>
</dbReference>
<feature type="binding site" evidence="2">
    <location>
        <position position="318"/>
    </location>
    <ligand>
        <name>Zn(2+)</name>
        <dbReference type="ChEBI" id="CHEBI:29105"/>
    </ligand>
</feature>
<dbReference type="Pfam" id="PF05147">
    <property type="entry name" value="LANC_like"/>
    <property type="match status" value="1"/>
</dbReference>
<feature type="binding site" evidence="2">
    <location>
        <position position="365"/>
    </location>
    <ligand>
        <name>Zn(2+)</name>
        <dbReference type="ChEBI" id="CHEBI:29105"/>
    </ligand>
</feature>
<dbReference type="InterPro" id="IPR007822">
    <property type="entry name" value="LANC-like"/>
</dbReference>
<gene>
    <name evidence="3" type="ORF">EGW08_013948</name>
</gene>
<proteinExistence type="inferred from homology"/>
<dbReference type="PANTHER" id="PTHR12736">
    <property type="entry name" value="LANC-LIKE PROTEIN"/>
    <property type="match status" value="1"/>
</dbReference>
<dbReference type="InterPro" id="IPR012341">
    <property type="entry name" value="6hp_glycosidase-like_sf"/>
</dbReference>
<comment type="caution">
    <text evidence="3">The sequence shown here is derived from an EMBL/GenBank/DDBJ whole genome shotgun (WGS) entry which is preliminary data.</text>
</comment>
<dbReference type="InterPro" id="IPR020464">
    <property type="entry name" value="LanC-like_prot_euk"/>
</dbReference>
<keyword evidence="2" id="KW-0862">Zinc</keyword>
<dbReference type="AlphaFoldDB" id="A0A433TA02"/>
<dbReference type="Gene3D" id="1.50.10.10">
    <property type="match status" value="1"/>
</dbReference>
<dbReference type="SMART" id="SM01260">
    <property type="entry name" value="LANC_like"/>
    <property type="match status" value="1"/>
</dbReference>